<gene>
    <name evidence="1" type="ORF">N6H18_14635</name>
</gene>
<reference evidence="1" key="1">
    <citation type="submission" date="2022-09" db="EMBL/GenBank/DDBJ databases">
        <title>Comparative genomics and taxonomic characterization of three novel marine species of genus Reichenbachiella exhibiting antioxidant and polysaccharide degradation activities.</title>
        <authorList>
            <person name="Muhammad N."/>
            <person name="Lee Y.-J."/>
            <person name="Ko J."/>
            <person name="Kim S.-G."/>
        </authorList>
    </citation>
    <scope>NUCLEOTIDE SEQUENCE</scope>
    <source>
        <strain evidence="1">BKB1-1</strain>
    </source>
</reference>
<keyword evidence="2" id="KW-1185">Reference proteome</keyword>
<protein>
    <recommendedName>
        <fullName evidence="3">DUF4136 domain-containing protein</fullName>
    </recommendedName>
</protein>
<evidence type="ECO:0000313" key="1">
    <source>
        <dbReference type="EMBL" id="UXP31586.1"/>
    </source>
</evidence>
<dbReference type="Proteomes" id="UP001065174">
    <property type="component" value="Chromosome"/>
</dbReference>
<organism evidence="1 2">
    <name type="scientific">Reichenbachiella agarivorans</name>
    <dbReference type="NCBI Taxonomy" id="2979464"/>
    <lineage>
        <taxon>Bacteria</taxon>
        <taxon>Pseudomonadati</taxon>
        <taxon>Bacteroidota</taxon>
        <taxon>Cytophagia</taxon>
        <taxon>Cytophagales</taxon>
        <taxon>Reichenbachiellaceae</taxon>
        <taxon>Reichenbachiella</taxon>
    </lineage>
</organism>
<dbReference type="EMBL" id="CP106679">
    <property type="protein sequence ID" value="UXP31586.1"/>
    <property type="molecule type" value="Genomic_DNA"/>
</dbReference>
<evidence type="ECO:0000313" key="2">
    <source>
        <dbReference type="Proteomes" id="UP001065174"/>
    </source>
</evidence>
<proteinExistence type="predicted"/>
<sequence>MRYCSVLLISLCFMACQSEIDQDTDRLGANYFPMEMGQYRIYDVHEINYYLIGPEESNYQLKEEVVDSTLLSHNKIEYKLHRSVRADDTQTWKLDSVWTTQVGSSTIVANENNVSYVKLVFPIENNLVWDANVYNTRGAEYYQYAAQKMDTTLFDTLYVDAVKVIQSDLGYYTVGRDDRYELFAADIGMILKYSIVWEYFQEDGTVDANKIVGGRDLVMTMIEYGKTE</sequence>
<evidence type="ECO:0008006" key="3">
    <source>
        <dbReference type="Google" id="ProtNLM"/>
    </source>
</evidence>
<accession>A0ABY6CM52</accession>
<dbReference type="RefSeq" id="WP_262309025.1">
    <property type="nucleotide sequence ID" value="NZ_CP106679.1"/>
</dbReference>
<name>A0ABY6CM52_9BACT</name>